<sequence>MLRSIRKVGLGCAGFGNVYGPRAFKSLEAVISIAMKNNIKYFDTAPYYNSSEQIVGQLLSRYPREKYMLSTKVGRFAPNDKKHPHGYFDFSKDSVIRSVMRSCHRLKTKYLDVVHCHDIEYADPQILLTETLPTLAQLKKSGIIRNIGISGYPLSAIRAILYCSPTPIDFATCYSHYTLQNNLLQSFCWGKKRHDITLVNSGILGMGLLTEQGPQPWHPASPKLKAAALKAANYCRTTENIDIAEIATKYALSATSDIADIALIGAYTPDELEQILKWEQAQPDKKIVNNIQAIFNKANCKNKLWPPSPHHTPYHSWPN</sequence>
<reference evidence="2" key="1">
    <citation type="submission" date="2018-10" db="EMBL/GenBank/DDBJ databases">
        <title>Hidden diversity of soil giant viruses.</title>
        <authorList>
            <person name="Schulz F."/>
            <person name="Alteio L."/>
            <person name="Goudeau D."/>
            <person name="Ryan E.M."/>
            <person name="Malmstrom R.R."/>
            <person name="Blanchard J."/>
            <person name="Woyke T."/>
        </authorList>
    </citation>
    <scope>NUCLEOTIDE SEQUENCE</scope>
    <source>
        <strain evidence="2">HYV1</strain>
    </source>
</reference>
<dbReference type="InterPro" id="IPR036812">
    <property type="entry name" value="NAD(P)_OxRdtase_dom_sf"/>
</dbReference>
<dbReference type="PANTHER" id="PTHR42686">
    <property type="entry name" value="GH17980P-RELATED"/>
    <property type="match status" value="1"/>
</dbReference>
<dbReference type="PANTHER" id="PTHR42686:SF1">
    <property type="entry name" value="GH17980P-RELATED"/>
    <property type="match status" value="1"/>
</dbReference>
<evidence type="ECO:0000313" key="2">
    <source>
        <dbReference type="EMBL" id="AYV83965.1"/>
    </source>
</evidence>
<dbReference type="GO" id="GO:0070485">
    <property type="term" value="P:dehydro-D-arabinono-1,4-lactone biosynthetic process"/>
    <property type="evidence" value="ECO:0007669"/>
    <property type="project" value="TreeGrafter"/>
</dbReference>
<feature type="domain" description="NADP-dependent oxidoreductase" evidence="1">
    <location>
        <begin position="7"/>
        <end position="294"/>
    </location>
</feature>
<protein>
    <submittedName>
        <fullName evidence="2">L-galactose dehydrogenase</fullName>
    </submittedName>
</protein>
<dbReference type="Gene3D" id="3.20.20.100">
    <property type="entry name" value="NADP-dependent oxidoreductase domain"/>
    <property type="match status" value="1"/>
</dbReference>
<dbReference type="GO" id="GO:0045290">
    <property type="term" value="F:D-arabinose 1-dehydrogenase [NAD(P)+] activity"/>
    <property type="evidence" value="ECO:0007669"/>
    <property type="project" value="TreeGrafter"/>
</dbReference>
<dbReference type="EMBL" id="MK072397">
    <property type="protein sequence ID" value="AYV83965.1"/>
    <property type="molecule type" value="Genomic_DNA"/>
</dbReference>
<gene>
    <name evidence="2" type="ORF">Hyperionvirus15_3</name>
</gene>
<dbReference type="InterPro" id="IPR023210">
    <property type="entry name" value="NADP_OxRdtase_dom"/>
</dbReference>
<evidence type="ECO:0000259" key="1">
    <source>
        <dbReference type="Pfam" id="PF00248"/>
    </source>
</evidence>
<proteinExistence type="predicted"/>
<dbReference type="InterPro" id="IPR020471">
    <property type="entry name" value="AKR"/>
</dbReference>
<dbReference type="SUPFAM" id="SSF51430">
    <property type="entry name" value="NAD(P)-linked oxidoreductase"/>
    <property type="match status" value="1"/>
</dbReference>
<organism evidence="2">
    <name type="scientific">Hyperionvirus sp</name>
    <dbReference type="NCBI Taxonomy" id="2487770"/>
    <lineage>
        <taxon>Viruses</taxon>
        <taxon>Varidnaviria</taxon>
        <taxon>Bamfordvirae</taxon>
        <taxon>Nucleocytoviricota</taxon>
        <taxon>Megaviricetes</taxon>
        <taxon>Imitervirales</taxon>
        <taxon>Mimiviridae</taxon>
        <taxon>Klosneuvirinae</taxon>
    </lineage>
</organism>
<accession>A0A3G5A9Q9</accession>
<name>A0A3G5A9Q9_9VIRU</name>
<dbReference type="Pfam" id="PF00248">
    <property type="entry name" value="Aldo_ket_red"/>
    <property type="match status" value="1"/>
</dbReference>